<dbReference type="Pfam" id="PF01597">
    <property type="entry name" value="GCV_H"/>
    <property type="match status" value="1"/>
</dbReference>
<dbReference type="GO" id="GO:0005829">
    <property type="term" value="C:cytosol"/>
    <property type="evidence" value="ECO:0007669"/>
    <property type="project" value="TreeGrafter"/>
</dbReference>
<dbReference type="InterPro" id="IPR000089">
    <property type="entry name" value="Biotin_lipoyl"/>
</dbReference>
<dbReference type="AlphaFoldDB" id="A0A975H4I2"/>
<dbReference type="RefSeq" id="WP_208010294.1">
    <property type="nucleotide sequence ID" value="NZ_CP071796.1"/>
</dbReference>
<dbReference type="PROSITE" id="PS50968">
    <property type="entry name" value="BIOTINYL_LIPOYL"/>
    <property type="match status" value="1"/>
</dbReference>
<dbReference type="InterPro" id="IPR002930">
    <property type="entry name" value="GCV_H"/>
</dbReference>
<dbReference type="PANTHER" id="PTHR11715:SF3">
    <property type="entry name" value="GLYCINE CLEAVAGE SYSTEM H PROTEIN-RELATED"/>
    <property type="match status" value="1"/>
</dbReference>
<evidence type="ECO:0000259" key="2">
    <source>
        <dbReference type="PROSITE" id="PS50968"/>
    </source>
</evidence>
<gene>
    <name evidence="3" type="ORF">J1M35_05770</name>
</gene>
<name>A0A975H4I2_9BURK</name>
<sequence length="144" mass="15260">MTEITFPADLHYLIEHQVWARPHGDGTATVGITALGIQLSGEIYMCRPKSVGVAVAQGHAIAVVELAKSIVAVKSPVTGTVIAVNPLLDEHPERVHQDPYGDGWIARVTLSDFAADAARLVHGPLVAPAMAAHARLFRASLDNA</sequence>
<proteinExistence type="predicted"/>
<evidence type="ECO:0000313" key="3">
    <source>
        <dbReference type="EMBL" id="QTD46395.1"/>
    </source>
</evidence>
<accession>A0A975H4I2</accession>
<dbReference type="GO" id="GO:0009249">
    <property type="term" value="P:protein lipoylation"/>
    <property type="evidence" value="ECO:0007669"/>
    <property type="project" value="TreeGrafter"/>
</dbReference>
<dbReference type="Gene3D" id="2.40.50.100">
    <property type="match status" value="1"/>
</dbReference>
<dbReference type="PANTHER" id="PTHR11715">
    <property type="entry name" value="GLYCINE CLEAVAGE SYSTEM H PROTEIN"/>
    <property type="match status" value="1"/>
</dbReference>
<dbReference type="CDD" id="cd06848">
    <property type="entry name" value="GCS_H"/>
    <property type="match status" value="1"/>
</dbReference>
<organism evidence="3 4">
    <name type="scientific">Ottowia testudinis</name>
    <dbReference type="NCBI Taxonomy" id="2816950"/>
    <lineage>
        <taxon>Bacteria</taxon>
        <taxon>Pseudomonadati</taxon>
        <taxon>Pseudomonadota</taxon>
        <taxon>Betaproteobacteria</taxon>
        <taxon>Burkholderiales</taxon>
        <taxon>Comamonadaceae</taxon>
        <taxon>Ottowia</taxon>
    </lineage>
</organism>
<dbReference type="GO" id="GO:0019464">
    <property type="term" value="P:glycine decarboxylation via glycine cleavage system"/>
    <property type="evidence" value="ECO:0007669"/>
    <property type="project" value="InterPro"/>
</dbReference>
<evidence type="ECO:0000256" key="1">
    <source>
        <dbReference type="ARBA" id="ARBA00022823"/>
    </source>
</evidence>
<protein>
    <submittedName>
        <fullName evidence="3">Glycine cleavage system protein H</fullName>
    </submittedName>
</protein>
<dbReference type="EMBL" id="CP071796">
    <property type="protein sequence ID" value="QTD46395.1"/>
    <property type="molecule type" value="Genomic_DNA"/>
</dbReference>
<dbReference type="KEGG" id="otd:J1M35_05770"/>
<dbReference type="InterPro" id="IPR033753">
    <property type="entry name" value="GCV_H/Fam206"/>
</dbReference>
<dbReference type="Proteomes" id="UP000663903">
    <property type="component" value="Chromosome"/>
</dbReference>
<feature type="domain" description="Lipoyl-binding" evidence="2">
    <location>
        <begin position="27"/>
        <end position="109"/>
    </location>
</feature>
<dbReference type="GO" id="GO:0005960">
    <property type="term" value="C:glycine cleavage complex"/>
    <property type="evidence" value="ECO:0007669"/>
    <property type="project" value="InterPro"/>
</dbReference>
<dbReference type="InterPro" id="IPR011053">
    <property type="entry name" value="Single_hybrid_motif"/>
</dbReference>
<reference evidence="3" key="1">
    <citation type="submission" date="2021-03" db="EMBL/GenBank/DDBJ databases">
        <title>Ottowia sp. 27C isolated from the cloaca of a Giant Asian pond turtle (Heosemys grandis).</title>
        <authorList>
            <person name="Spergser J."/>
            <person name="Busse H.-J."/>
        </authorList>
    </citation>
    <scope>NUCLEOTIDE SEQUENCE</scope>
    <source>
        <strain evidence="3">27C</strain>
    </source>
</reference>
<dbReference type="SUPFAM" id="SSF51230">
    <property type="entry name" value="Single hybrid motif"/>
    <property type="match status" value="1"/>
</dbReference>
<keyword evidence="4" id="KW-1185">Reference proteome</keyword>
<keyword evidence="1" id="KW-0450">Lipoyl</keyword>
<evidence type="ECO:0000313" key="4">
    <source>
        <dbReference type="Proteomes" id="UP000663903"/>
    </source>
</evidence>